<gene>
    <name evidence="8" type="ORF">Daus18300_007198</name>
</gene>
<name>A0ABR3WNR7_9PEZI</name>
<organism evidence="8 9">
    <name type="scientific">Diaporthe australafricana</name>
    <dbReference type="NCBI Taxonomy" id="127596"/>
    <lineage>
        <taxon>Eukaryota</taxon>
        <taxon>Fungi</taxon>
        <taxon>Dikarya</taxon>
        <taxon>Ascomycota</taxon>
        <taxon>Pezizomycotina</taxon>
        <taxon>Sordariomycetes</taxon>
        <taxon>Sordariomycetidae</taxon>
        <taxon>Diaporthales</taxon>
        <taxon>Diaporthaceae</taxon>
        <taxon>Diaporthe</taxon>
    </lineage>
</organism>
<evidence type="ECO:0000313" key="8">
    <source>
        <dbReference type="EMBL" id="KAL1865308.1"/>
    </source>
</evidence>
<evidence type="ECO:0008006" key="10">
    <source>
        <dbReference type="Google" id="ProtNLM"/>
    </source>
</evidence>
<keyword evidence="4" id="KW-0963">Cytoplasm</keyword>
<dbReference type="Proteomes" id="UP001583177">
    <property type="component" value="Unassembled WGS sequence"/>
</dbReference>
<feature type="region of interest" description="Disordered" evidence="7">
    <location>
        <begin position="533"/>
        <end position="573"/>
    </location>
</feature>
<proteinExistence type="predicted"/>
<reference evidence="8 9" key="1">
    <citation type="journal article" date="2024" name="IMA Fungus">
        <title>IMA Genome - F19 : A genome assembly and annotation guide to empower mycologists, including annotated draft genome sequences of Ceratocystis pirilliformis, Diaporthe australafricana, Fusarium ophioides, Paecilomyces lecythidis, and Sporothrix stenoceras.</title>
        <authorList>
            <person name="Aylward J."/>
            <person name="Wilson A.M."/>
            <person name="Visagie C.M."/>
            <person name="Spraker J."/>
            <person name="Barnes I."/>
            <person name="Buitendag C."/>
            <person name="Ceriani C."/>
            <person name="Del Mar Angel L."/>
            <person name="du Plessis D."/>
            <person name="Fuchs T."/>
            <person name="Gasser K."/>
            <person name="Kramer D."/>
            <person name="Li W."/>
            <person name="Munsamy K."/>
            <person name="Piso A."/>
            <person name="Price J.L."/>
            <person name="Sonnekus B."/>
            <person name="Thomas C."/>
            <person name="van der Nest A."/>
            <person name="van Dijk A."/>
            <person name="van Heerden A."/>
            <person name="van Vuuren N."/>
            <person name="Yilmaz N."/>
            <person name="Duong T.A."/>
            <person name="van der Merwe N.A."/>
            <person name="Wingfield M.J."/>
            <person name="Wingfield B.D."/>
        </authorList>
    </citation>
    <scope>NUCLEOTIDE SEQUENCE [LARGE SCALE GENOMIC DNA]</scope>
    <source>
        <strain evidence="8 9">CMW 18300</strain>
    </source>
</reference>
<comment type="caution">
    <text evidence="8">The sequence shown here is derived from an EMBL/GenBank/DDBJ whole genome shotgun (WGS) entry which is preliminary data.</text>
</comment>
<keyword evidence="6" id="KW-0496">Mitochondrion</keyword>
<evidence type="ECO:0000256" key="5">
    <source>
        <dbReference type="ARBA" id="ARBA00022824"/>
    </source>
</evidence>
<dbReference type="SMART" id="SM00185">
    <property type="entry name" value="ARM"/>
    <property type="match status" value="3"/>
</dbReference>
<dbReference type="InterPro" id="IPR000225">
    <property type="entry name" value="Armadillo"/>
</dbReference>
<evidence type="ECO:0000313" key="9">
    <source>
        <dbReference type="Proteomes" id="UP001583177"/>
    </source>
</evidence>
<evidence type="ECO:0000256" key="6">
    <source>
        <dbReference type="ARBA" id="ARBA00023128"/>
    </source>
</evidence>
<keyword evidence="9" id="KW-1185">Reference proteome</keyword>
<evidence type="ECO:0000256" key="1">
    <source>
        <dbReference type="ARBA" id="ARBA00004173"/>
    </source>
</evidence>
<evidence type="ECO:0000256" key="4">
    <source>
        <dbReference type="ARBA" id="ARBA00022490"/>
    </source>
</evidence>
<dbReference type="SUPFAM" id="SSF48371">
    <property type="entry name" value="ARM repeat"/>
    <property type="match status" value="1"/>
</dbReference>
<feature type="compositionally biased region" description="Low complexity" evidence="7">
    <location>
        <begin position="557"/>
        <end position="571"/>
    </location>
</feature>
<dbReference type="EMBL" id="JAWRVE010000062">
    <property type="protein sequence ID" value="KAL1865308.1"/>
    <property type="molecule type" value="Genomic_DNA"/>
</dbReference>
<dbReference type="PANTHER" id="PTHR10957">
    <property type="entry name" value="RAP1 GTPASE-GDP DISSOCIATION STIMULATOR 1"/>
    <property type="match status" value="1"/>
</dbReference>
<sequence length="771" mass="81103">MTPDDIEELFKRPDDGVVVVVQEAGGDEDDEGEPALTEDETSYRVGRLKDVLLEAQSAWDGGSEHLDLIAEKLGDGSRRSLWRLPIGESGLLDFFLGILPTPDLRPRLRTHALRLIGNSCADTDENRARVAQGGHISAIIDLLDHDSLLPYVVTVLYNVSVDYEPVQLQACEAGLSQRLTDLLSGPRLEKSRPLTGLICKILALLITQEPETSKGSPTTPRVLLGLATDKEHPVDLEDFSAITSVALAYLTHEAFQAASLPAVPLLLEAFFMSHTAFDPSNPDADADAAAQLKQVRSAFVPVLADMSALPDFIPAPAPGDSSSSQASPFLQHPTLQTLQGWLRGPPEHANLQSAACLALGNVARSDATCEALVGGAAIHQPLADLLARCSGAGGAAAAAASPPNAQLTHAVVSFLKNLAIPAANKPALGGLLEPGLLPKLWSTWSDTQPQSQFAAVSLGRLLLVGCPANVGRVCAPLGEADADGPEHTRTSLHALTDLFKRSDTDPTKTEVARAVATVCRVLHSAPVESVLSSEWERLSSTSEPTSTDDKGDSNPQEAPSHPAAAAATSTEDPSPIAELRRANFYAAHPALPTTLSFLLTQTRFPALRSEAWFVLALTSRRSRSGAALAHAALGPAGACRALVEAVTGRRDVSDGDDLLAAASLPDGGSAGGGAVEDVLSNSVGGAAQQQQQQQQQQMEDMGLGDLQPRQVDPAAQAGMARVDRENGLCLVAQLVRDGAGGVDPPRREIYERLLLTGGELILNSRGEGASE</sequence>
<dbReference type="InterPro" id="IPR016024">
    <property type="entry name" value="ARM-type_fold"/>
</dbReference>
<accession>A0ABR3WNR7</accession>
<evidence type="ECO:0000256" key="7">
    <source>
        <dbReference type="SAM" id="MobiDB-lite"/>
    </source>
</evidence>
<dbReference type="InterPro" id="IPR040144">
    <property type="entry name" value="RAP1GDS1"/>
</dbReference>
<evidence type="ECO:0000256" key="2">
    <source>
        <dbReference type="ARBA" id="ARBA00004240"/>
    </source>
</evidence>
<evidence type="ECO:0000256" key="3">
    <source>
        <dbReference type="ARBA" id="ARBA00004514"/>
    </source>
</evidence>
<keyword evidence="5" id="KW-0256">Endoplasmic reticulum</keyword>
<comment type="subcellular location">
    <subcellularLocation>
        <location evidence="3">Cytoplasm</location>
        <location evidence="3">Cytosol</location>
    </subcellularLocation>
    <subcellularLocation>
        <location evidence="2">Endoplasmic reticulum</location>
    </subcellularLocation>
    <subcellularLocation>
        <location evidence="1">Mitochondrion</location>
    </subcellularLocation>
</comment>
<dbReference type="InterPro" id="IPR011989">
    <property type="entry name" value="ARM-like"/>
</dbReference>
<protein>
    <recommendedName>
        <fullName evidence="10">GTP binding protein</fullName>
    </recommendedName>
</protein>
<dbReference type="Gene3D" id="1.25.10.10">
    <property type="entry name" value="Leucine-rich Repeat Variant"/>
    <property type="match status" value="2"/>
</dbReference>